<accession>A0ABX0RIK4</accession>
<proteinExistence type="predicted"/>
<sequence length="182" mass="20838">MCVISHLAQLRQFDQKIKTTDINQLESTQKEIKELIGNEPCARTPWAMVFAVFFTMLSVVGPYILWFEIITGDHISTDNENIIHKPELLIFILSLITAVHYLAKGFYHGILALAGIWFMSFCIAVSGSFITLFNYEHYITSGGVALSSMGMILGSLSFLLFNRRNTYKYILFAYHNRILRKK</sequence>
<feature type="transmembrane region" description="Helical" evidence="1">
    <location>
        <begin position="110"/>
        <end position="132"/>
    </location>
</feature>
<feature type="transmembrane region" description="Helical" evidence="1">
    <location>
        <begin position="46"/>
        <end position="66"/>
    </location>
</feature>
<feature type="transmembrane region" description="Helical" evidence="1">
    <location>
        <begin position="138"/>
        <end position="161"/>
    </location>
</feature>
<dbReference type="Proteomes" id="UP001515683">
    <property type="component" value="Unassembled WGS sequence"/>
</dbReference>
<evidence type="ECO:0000313" key="3">
    <source>
        <dbReference type="Proteomes" id="UP001515683"/>
    </source>
</evidence>
<evidence type="ECO:0000313" key="2">
    <source>
        <dbReference type="EMBL" id="NIF24131.1"/>
    </source>
</evidence>
<reference evidence="2 3" key="1">
    <citation type="journal article" date="2019" name="bioRxiv">
        <title>Bacteria contribute to plant secondary compound degradation in a generalist herbivore system.</title>
        <authorList>
            <person name="Francoeur C.B."/>
            <person name="Khadempour L."/>
            <person name="Moreira-Soto R.D."/>
            <person name="Gotting K."/>
            <person name="Book A.J."/>
            <person name="Pinto-Tomas A.A."/>
            <person name="Keefover-Ring K."/>
            <person name="Currie C.R."/>
        </authorList>
    </citation>
    <scope>NUCLEOTIDE SEQUENCE [LARGE SCALE GENOMIC DNA]</scope>
    <source>
        <strain evidence="2">Acro-835</strain>
    </source>
</reference>
<organism evidence="2 3">
    <name type="scientific">Candidatus Pantoea multigeneris</name>
    <dbReference type="NCBI Taxonomy" id="2608357"/>
    <lineage>
        <taxon>Bacteria</taxon>
        <taxon>Pseudomonadati</taxon>
        <taxon>Pseudomonadota</taxon>
        <taxon>Gammaproteobacteria</taxon>
        <taxon>Enterobacterales</taxon>
        <taxon>Erwiniaceae</taxon>
        <taxon>Pantoea</taxon>
    </lineage>
</organism>
<protein>
    <submittedName>
        <fullName evidence="2">Uncharacterized protein</fullName>
    </submittedName>
</protein>
<gene>
    <name evidence="2" type="ORF">F3J40_21410</name>
</gene>
<name>A0ABX0RIK4_9GAMM</name>
<keyword evidence="1" id="KW-0472">Membrane</keyword>
<comment type="caution">
    <text evidence="2">The sequence shown here is derived from an EMBL/GenBank/DDBJ whole genome shotgun (WGS) entry which is preliminary data.</text>
</comment>
<keyword evidence="1" id="KW-0812">Transmembrane</keyword>
<dbReference type="EMBL" id="VWXF01000012">
    <property type="protein sequence ID" value="NIF24131.1"/>
    <property type="molecule type" value="Genomic_DNA"/>
</dbReference>
<feature type="transmembrane region" description="Helical" evidence="1">
    <location>
        <begin position="86"/>
        <end position="103"/>
    </location>
</feature>
<keyword evidence="1" id="KW-1133">Transmembrane helix</keyword>
<evidence type="ECO:0000256" key="1">
    <source>
        <dbReference type="SAM" id="Phobius"/>
    </source>
</evidence>
<dbReference type="RefSeq" id="WP_167017915.1">
    <property type="nucleotide sequence ID" value="NZ_VWXF01000012.1"/>
</dbReference>
<keyword evidence="3" id="KW-1185">Reference proteome</keyword>